<dbReference type="EMBL" id="JAGHQM010001604">
    <property type="protein sequence ID" value="KAH0553096.1"/>
    <property type="molecule type" value="Genomic_DNA"/>
</dbReference>
<keyword evidence="3" id="KW-0813">Transport</keyword>
<evidence type="ECO:0000313" key="10">
    <source>
        <dbReference type="Proteomes" id="UP000750711"/>
    </source>
</evidence>
<feature type="transmembrane region" description="Helical" evidence="8">
    <location>
        <begin position="44"/>
        <end position="63"/>
    </location>
</feature>
<accession>A0A9P8IIX5</accession>
<keyword evidence="4 8" id="KW-0812">Transmembrane</keyword>
<gene>
    <name evidence="9" type="ORF">GP486_006715</name>
</gene>
<evidence type="ECO:0008006" key="11">
    <source>
        <dbReference type="Google" id="ProtNLM"/>
    </source>
</evidence>
<protein>
    <recommendedName>
        <fullName evidence="11">Nucleoside transporter FUN26</fullName>
    </recommendedName>
</protein>
<evidence type="ECO:0000256" key="2">
    <source>
        <dbReference type="ARBA" id="ARBA00007965"/>
    </source>
</evidence>
<feature type="transmembrane region" description="Helical" evidence="8">
    <location>
        <begin position="226"/>
        <end position="246"/>
    </location>
</feature>
<evidence type="ECO:0000256" key="3">
    <source>
        <dbReference type="ARBA" id="ARBA00022448"/>
    </source>
</evidence>
<dbReference type="PANTHER" id="PTHR10332:SF88">
    <property type="entry name" value="EQUILIBRATIVE NUCLEOSIDE TRANSPORTER 1, ISOFORM A"/>
    <property type="match status" value="1"/>
</dbReference>
<comment type="similarity">
    <text evidence="2">Belongs to the SLC29A/ENT transporter (TC 2.A.57) family.</text>
</comment>
<evidence type="ECO:0000256" key="7">
    <source>
        <dbReference type="SAM" id="MobiDB-lite"/>
    </source>
</evidence>
<keyword evidence="5 8" id="KW-1133">Transmembrane helix</keyword>
<feature type="region of interest" description="Disordered" evidence="7">
    <location>
        <begin position="10"/>
        <end position="34"/>
    </location>
</feature>
<organism evidence="9 10">
    <name type="scientific">Trichoglossum hirsutum</name>
    <dbReference type="NCBI Taxonomy" id="265104"/>
    <lineage>
        <taxon>Eukaryota</taxon>
        <taxon>Fungi</taxon>
        <taxon>Dikarya</taxon>
        <taxon>Ascomycota</taxon>
        <taxon>Pezizomycotina</taxon>
        <taxon>Geoglossomycetes</taxon>
        <taxon>Geoglossales</taxon>
        <taxon>Geoglossaceae</taxon>
        <taxon>Trichoglossum</taxon>
    </lineage>
</organism>
<dbReference type="InterPro" id="IPR002259">
    <property type="entry name" value="Eqnu_transpt"/>
</dbReference>
<reference evidence="9" key="1">
    <citation type="submission" date="2021-03" db="EMBL/GenBank/DDBJ databases">
        <title>Comparative genomics and phylogenomic investigation of the class Geoglossomycetes provide insights into ecological specialization and systematics.</title>
        <authorList>
            <person name="Melie T."/>
            <person name="Pirro S."/>
            <person name="Miller A.N."/>
            <person name="Quandt A."/>
        </authorList>
    </citation>
    <scope>NUCLEOTIDE SEQUENCE</scope>
    <source>
        <strain evidence="9">CAQ_001_2017</strain>
    </source>
</reference>
<dbReference type="Proteomes" id="UP000750711">
    <property type="component" value="Unassembled WGS sequence"/>
</dbReference>
<dbReference type="AlphaFoldDB" id="A0A9P8IIX5"/>
<evidence type="ECO:0000313" key="9">
    <source>
        <dbReference type="EMBL" id="KAH0553096.1"/>
    </source>
</evidence>
<feature type="transmembrane region" description="Helical" evidence="8">
    <location>
        <begin position="283"/>
        <end position="301"/>
    </location>
</feature>
<dbReference type="SUPFAM" id="SSF103473">
    <property type="entry name" value="MFS general substrate transporter"/>
    <property type="match status" value="1"/>
</dbReference>
<keyword evidence="6 8" id="KW-0472">Membrane</keyword>
<feature type="transmembrane region" description="Helical" evidence="8">
    <location>
        <begin position="147"/>
        <end position="172"/>
    </location>
</feature>
<dbReference type="GO" id="GO:0000329">
    <property type="term" value="C:fungal-type vacuole membrane"/>
    <property type="evidence" value="ECO:0007669"/>
    <property type="project" value="TreeGrafter"/>
</dbReference>
<dbReference type="PANTHER" id="PTHR10332">
    <property type="entry name" value="EQUILIBRATIVE NUCLEOSIDE TRANSPORTER"/>
    <property type="match status" value="1"/>
</dbReference>
<name>A0A9P8IIX5_9PEZI</name>
<feature type="transmembrane region" description="Helical" evidence="8">
    <location>
        <begin position="118"/>
        <end position="135"/>
    </location>
</feature>
<dbReference type="Pfam" id="PF01733">
    <property type="entry name" value="Nucleoside_tran"/>
    <property type="match status" value="1"/>
</dbReference>
<feature type="transmembrane region" description="Helical" evidence="8">
    <location>
        <begin position="83"/>
        <end position="106"/>
    </location>
</feature>
<evidence type="ECO:0000256" key="5">
    <source>
        <dbReference type="ARBA" id="ARBA00022989"/>
    </source>
</evidence>
<evidence type="ECO:0000256" key="8">
    <source>
        <dbReference type="SAM" id="Phobius"/>
    </source>
</evidence>
<dbReference type="InterPro" id="IPR036259">
    <property type="entry name" value="MFS_trans_sf"/>
</dbReference>
<evidence type="ECO:0000256" key="6">
    <source>
        <dbReference type="ARBA" id="ARBA00023136"/>
    </source>
</evidence>
<comment type="subcellular location">
    <subcellularLocation>
        <location evidence="1">Membrane</location>
        <topology evidence="1">Multi-pass membrane protein</topology>
    </subcellularLocation>
</comment>
<keyword evidence="10" id="KW-1185">Reference proteome</keyword>
<dbReference type="GO" id="GO:0015205">
    <property type="term" value="F:nucleobase transmembrane transporter activity"/>
    <property type="evidence" value="ECO:0007669"/>
    <property type="project" value="TreeGrafter"/>
</dbReference>
<comment type="caution">
    <text evidence="9">The sequence shown here is derived from an EMBL/GenBank/DDBJ whole genome shotgun (WGS) entry which is preliminary data.</text>
</comment>
<evidence type="ECO:0000256" key="4">
    <source>
        <dbReference type="ARBA" id="ARBA00022692"/>
    </source>
</evidence>
<evidence type="ECO:0000256" key="1">
    <source>
        <dbReference type="ARBA" id="ARBA00004141"/>
    </source>
</evidence>
<proteinExistence type="inferred from homology"/>
<sequence length="306" mass="33600">MIERIRNFFQQQRPSAAASEYEPLEGGTIGPDGERIEARRDGGFSWLVYSVFLLLGVSMLWAWSMFMAAVTYFKARFAADPWILTHFQSAILSVYTVGNLAAVLILERRQANASYPKRTVASLLINIAAFTLLALSTDVGLPARQYLGFVLAMTLLASVSTGLCQNGVFAYVAGFGREEYTQGIMTGQAIAGVLPCVAQILSVLSVPEDNEPENADFVEESPKSAFWFFLTATGVSTLTLAAFAILQRTYYGRRVAAKRLPGDEQEEIKATVPVRTLLRKLKWLASAVFICFGVTMAFPVFTQASL</sequence>
<feature type="transmembrane region" description="Helical" evidence="8">
    <location>
        <begin position="184"/>
        <end position="206"/>
    </location>
</feature>
<dbReference type="GO" id="GO:0005886">
    <property type="term" value="C:plasma membrane"/>
    <property type="evidence" value="ECO:0007669"/>
    <property type="project" value="TreeGrafter"/>
</dbReference>
<dbReference type="GO" id="GO:0034257">
    <property type="term" value="F:nicotinamide riboside transmembrane transporter activity"/>
    <property type="evidence" value="ECO:0007669"/>
    <property type="project" value="TreeGrafter"/>
</dbReference>